<feature type="compositionally biased region" description="Basic and acidic residues" evidence="1">
    <location>
        <begin position="242"/>
        <end position="261"/>
    </location>
</feature>
<feature type="compositionally biased region" description="Polar residues" evidence="1">
    <location>
        <begin position="216"/>
        <end position="229"/>
    </location>
</feature>
<keyword evidence="3" id="KW-1185">Reference proteome</keyword>
<sequence length="287" mass="32233">MDAAMMNAPGDGTPRQYNIRDQQTLRYTGKRGLGFTEREIKSLLDVIEERLPLAIDDWETVASVHRAMFPNLNRTVGSLRRKFYKLTRADSRNCGRRFRSTVIQAHRIRAKLMRETGGEDVDGIGVDAGEAADVEDSDASVIIAANRSTRDSLESDASSRFPRQAAMPPTSTTSVQEPIPVRRARRDDEAPPSLVSPSLPSLPATPASLPSRSHRPVSTQPPSQDSEVSSLIKLYLLQAQQDRQDRQEERRRWQEEREEARQRHQEIMGALLSLVSALAPRQPTNDR</sequence>
<dbReference type="Proteomes" id="UP000794436">
    <property type="component" value="Unassembled WGS sequence"/>
</dbReference>
<gene>
    <name evidence="2" type="ORF">Poli38472_008215</name>
</gene>
<comment type="caution">
    <text evidence="2">The sequence shown here is derived from an EMBL/GenBank/DDBJ whole genome shotgun (WGS) entry which is preliminary data.</text>
</comment>
<feature type="region of interest" description="Disordered" evidence="1">
    <location>
        <begin position="145"/>
        <end position="261"/>
    </location>
</feature>
<name>A0A8K1CNM0_PYTOL</name>
<accession>A0A8K1CNM0</accession>
<evidence type="ECO:0000313" key="2">
    <source>
        <dbReference type="EMBL" id="TMW65573.1"/>
    </source>
</evidence>
<dbReference type="EMBL" id="SPLM01000037">
    <property type="protein sequence ID" value="TMW65573.1"/>
    <property type="molecule type" value="Genomic_DNA"/>
</dbReference>
<dbReference type="OrthoDB" id="99432at2759"/>
<evidence type="ECO:0000313" key="3">
    <source>
        <dbReference type="Proteomes" id="UP000794436"/>
    </source>
</evidence>
<proteinExistence type="predicted"/>
<reference evidence="2" key="1">
    <citation type="submission" date="2019-03" db="EMBL/GenBank/DDBJ databases">
        <title>Long read genome sequence of the mycoparasitic Pythium oligandrum ATCC 38472 isolated from sugarbeet rhizosphere.</title>
        <authorList>
            <person name="Gaulin E."/>
        </authorList>
    </citation>
    <scope>NUCLEOTIDE SEQUENCE</scope>
    <source>
        <strain evidence="2">ATCC 38472_TT</strain>
    </source>
</reference>
<feature type="compositionally biased region" description="Low complexity" evidence="1">
    <location>
        <begin position="191"/>
        <end position="211"/>
    </location>
</feature>
<protein>
    <submittedName>
        <fullName evidence="2">Uncharacterized protein</fullName>
    </submittedName>
</protein>
<dbReference type="AlphaFoldDB" id="A0A8K1CNM0"/>
<organism evidence="2 3">
    <name type="scientific">Pythium oligandrum</name>
    <name type="common">Mycoparasitic fungus</name>
    <dbReference type="NCBI Taxonomy" id="41045"/>
    <lineage>
        <taxon>Eukaryota</taxon>
        <taxon>Sar</taxon>
        <taxon>Stramenopiles</taxon>
        <taxon>Oomycota</taxon>
        <taxon>Peronosporomycetes</taxon>
        <taxon>Pythiales</taxon>
        <taxon>Pythiaceae</taxon>
        <taxon>Pythium</taxon>
    </lineage>
</organism>
<evidence type="ECO:0000256" key="1">
    <source>
        <dbReference type="SAM" id="MobiDB-lite"/>
    </source>
</evidence>